<comment type="caution">
    <text evidence="2">The sequence shown here is derived from an EMBL/GenBank/DDBJ whole genome shotgun (WGS) entry which is preliminary data.</text>
</comment>
<reference evidence="2 3" key="1">
    <citation type="submission" date="2022-07" db="EMBL/GenBank/DDBJ databases">
        <title>Genome-wide signatures of adaptation to extreme environments.</title>
        <authorList>
            <person name="Cho C.H."/>
            <person name="Yoon H.S."/>
        </authorList>
    </citation>
    <scope>NUCLEOTIDE SEQUENCE [LARGE SCALE GENOMIC DNA]</scope>
    <source>
        <strain evidence="2 3">DBV 063 E5</strain>
    </source>
</reference>
<dbReference type="EMBL" id="JANCYW010000017">
    <property type="protein sequence ID" value="KAK4538380.1"/>
    <property type="molecule type" value="Genomic_DNA"/>
</dbReference>
<sequence length="772" mass="86726">MLQVCMTDCERKSLGMGGGSSSNTVLLAAGQPTLRTTVGSAVPRRPRRRRQRRRASAPVPSPVNARAASLSRRPRGYWLSEQNLLREVRQFVAERAQVLEEDGVPLMPSHLELRYAGRCDLLRAIDRSGGFAYVANQCGYRTRQLPHGHWRHHFKNVAQAVQTFMQQHPSSLPPSPESPLRLPTAAELRAQGQHSLVLAIAMHGGSTAVAARLGVRNIRRRGYLRDADDMQRELQQCFPQSIARHRQAPRSDEVRRARRYDINHAIVRYHGGYTRLAAALNLCRSLPYRRPPFYWRDPARLHDEMRAFARATLAGGRMPLQSELLAMGRGDLIYAIRIHGGIDAVAVQLGWARAPSVRRNARGHWASLDNLRTELDAFVNENCYPGMMPRMEYLRSCGRNDLVYAIRRHGGPAAVAGRLHLFWFGPSTFWRRFDNLRKRLRVFMANSGLSPRLMPLQEELVRAGRFDLVYGVNLHGGVYPVARRMGMRVQAPRRPRFYWNSLAHVERELDAFLMNTQPTGRGHREHMPTSAMLLKAGRQDMAAAIRRHGGWDRLARQLGLKPAYEKRRKGYWNDFHNVCSELQVYLGQLEGWGPEEADMADACAVVPGGSGVSGRDAAAISTGTGSASNHQAVLHSPARCMPTAQELRLDGRADLVFACERIHGGLENVARRLGWITLERRLPAGVLKRNFELLRTELLRWWMPKYGVDGEMPRPVDFERTHRCDVHEAILAHGGYERVASVLDLAYEGPTAVRDAGQGWMPTAAGAAGVVA</sequence>
<name>A0AAV9J233_CYACA</name>
<evidence type="ECO:0000313" key="3">
    <source>
        <dbReference type="Proteomes" id="UP001301350"/>
    </source>
</evidence>
<evidence type="ECO:0000256" key="1">
    <source>
        <dbReference type="SAM" id="MobiDB-lite"/>
    </source>
</evidence>
<protein>
    <submittedName>
        <fullName evidence="2">Uncharacterized protein</fullName>
    </submittedName>
</protein>
<feature type="region of interest" description="Disordered" evidence="1">
    <location>
        <begin position="39"/>
        <end position="67"/>
    </location>
</feature>
<dbReference type="PANTHER" id="PTHR47434">
    <property type="entry name" value="PROTEIN PTST HOMOLOG 3, CHLOROPLASTIC"/>
    <property type="match status" value="1"/>
</dbReference>
<accession>A0AAV9J233</accession>
<dbReference type="AlphaFoldDB" id="A0AAV9J233"/>
<proteinExistence type="predicted"/>
<dbReference type="Proteomes" id="UP001301350">
    <property type="component" value="Unassembled WGS sequence"/>
</dbReference>
<evidence type="ECO:0000313" key="2">
    <source>
        <dbReference type="EMBL" id="KAK4538380.1"/>
    </source>
</evidence>
<feature type="region of interest" description="Disordered" evidence="1">
    <location>
        <begin position="11"/>
        <end position="30"/>
    </location>
</feature>
<keyword evidence="3" id="KW-1185">Reference proteome</keyword>
<organism evidence="2 3">
    <name type="scientific">Cyanidium caldarium</name>
    <name type="common">Red alga</name>
    <dbReference type="NCBI Taxonomy" id="2771"/>
    <lineage>
        <taxon>Eukaryota</taxon>
        <taxon>Rhodophyta</taxon>
        <taxon>Bangiophyceae</taxon>
        <taxon>Cyanidiales</taxon>
        <taxon>Cyanidiaceae</taxon>
        <taxon>Cyanidium</taxon>
    </lineage>
</organism>
<dbReference type="PANTHER" id="PTHR47434:SF2">
    <property type="entry name" value="PROTEIN PTST HOMOLOG 3, CHLOROPLASTIC"/>
    <property type="match status" value="1"/>
</dbReference>
<feature type="compositionally biased region" description="Basic residues" evidence="1">
    <location>
        <begin position="44"/>
        <end position="55"/>
    </location>
</feature>
<gene>
    <name evidence="2" type="ORF">CDCA_CDCA17G4405</name>
</gene>